<evidence type="ECO:0000259" key="5">
    <source>
        <dbReference type="SMART" id="SM00013"/>
    </source>
</evidence>
<dbReference type="GO" id="GO:0031012">
    <property type="term" value="C:extracellular matrix"/>
    <property type="evidence" value="ECO:0007669"/>
    <property type="project" value="TreeGrafter"/>
</dbReference>
<dbReference type="PANTHER" id="PTHR24373:SF370">
    <property type="entry name" value="FISH-LIPS, ISOFORM E"/>
    <property type="match status" value="1"/>
</dbReference>
<dbReference type="PROSITE" id="PS51450">
    <property type="entry name" value="LRR"/>
    <property type="match status" value="2"/>
</dbReference>
<evidence type="ECO:0000313" key="8">
    <source>
        <dbReference type="Proteomes" id="UP001148018"/>
    </source>
</evidence>
<name>A0A9Q0IIL8_9TELE</name>
<evidence type="ECO:0000256" key="2">
    <source>
        <dbReference type="ARBA" id="ARBA00022729"/>
    </source>
</evidence>
<evidence type="ECO:0000259" key="6">
    <source>
        <dbReference type="SMART" id="SM00082"/>
    </source>
</evidence>
<keyword evidence="2 4" id="KW-0732">Signal</keyword>
<dbReference type="GO" id="GO:0005615">
    <property type="term" value="C:extracellular space"/>
    <property type="evidence" value="ECO:0007669"/>
    <property type="project" value="TreeGrafter"/>
</dbReference>
<comment type="caution">
    <text evidence="7">The sequence shown here is derived from an EMBL/GenBank/DDBJ whole genome shotgun (WGS) entry which is preliminary data.</text>
</comment>
<dbReference type="SMART" id="SM00082">
    <property type="entry name" value="LRRCT"/>
    <property type="match status" value="1"/>
</dbReference>
<dbReference type="OrthoDB" id="643377at2759"/>
<keyword evidence="1" id="KW-0433">Leucine-rich repeat</keyword>
<keyword evidence="3" id="KW-0677">Repeat</keyword>
<evidence type="ECO:0000256" key="1">
    <source>
        <dbReference type="ARBA" id="ARBA00022614"/>
    </source>
</evidence>
<reference evidence="7" key="1">
    <citation type="submission" date="2022-07" db="EMBL/GenBank/DDBJ databases">
        <title>Chromosome-level genome of Muraenolepis orangiensis.</title>
        <authorList>
            <person name="Kim J."/>
        </authorList>
    </citation>
    <scope>NUCLEOTIDE SEQUENCE</scope>
    <source>
        <strain evidence="7">KU_S4_2022</strain>
        <tissue evidence="7">Muscle</tissue>
    </source>
</reference>
<accession>A0A9Q0IIL8</accession>
<organism evidence="7 8">
    <name type="scientific">Muraenolepis orangiensis</name>
    <name type="common">Patagonian moray cod</name>
    <dbReference type="NCBI Taxonomy" id="630683"/>
    <lineage>
        <taxon>Eukaryota</taxon>
        <taxon>Metazoa</taxon>
        <taxon>Chordata</taxon>
        <taxon>Craniata</taxon>
        <taxon>Vertebrata</taxon>
        <taxon>Euteleostomi</taxon>
        <taxon>Actinopterygii</taxon>
        <taxon>Neopterygii</taxon>
        <taxon>Teleostei</taxon>
        <taxon>Neoteleostei</taxon>
        <taxon>Acanthomorphata</taxon>
        <taxon>Zeiogadaria</taxon>
        <taxon>Gadariae</taxon>
        <taxon>Gadiformes</taxon>
        <taxon>Muraenolepidoidei</taxon>
        <taxon>Muraenolepididae</taxon>
        <taxon>Muraenolepis</taxon>
    </lineage>
</organism>
<dbReference type="Gene3D" id="3.80.10.10">
    <property type="entry name" value="Ribonuclease Inhibitor"/>
    <property type="match status" value="3"/>
</dbReference>
<feature type="domain" description="LRRNT" evidence="5">
    <location>
        <begin position="345"/>
        <end position="379"/>
    </location>
</feature>
<dbReference type="InterPro" id="IPR032675">
    <property type="entry name" value="LRR_dom_sf"/>
</dbReference>
<feature type="domain" description="LRRNT" evidence="5">
    <location>
        <begin position="22"/>
        <end position="54"/>
    </location>
</feature>
<dbReference type="InterPro" id="IPR001611">
    <property type="entry name" value="Leu-rich_rpt"/>
</dbReference>
<sequence>MTFFRVCILGALLVLDHAAADKCPTMCVCDGAKLTVACVGKNLTEVPQTVDEVLPRGAFLHAPYLTHLDLQRCNILKVKEGAFRTLGRLVSLNLAYNNIDILYQESFDGLSSLKELLLDHNRVEEVQPGAFMQMGFLNMLALTHNQLVYIPNMAFQGLQNIKWLRLSHNSINNLAPEAFAALVSLTRLSLDHNELQFFPTLTMTRLPSLSRLDMGYNPMTYLGEESVCMAKLTHLYLDHMSLQDLSDTALSRAPLLSRLDLSHNQLRNLEPPTGPKALLTLNLTGNPIYCNCFMRPLKLWAKQKRLKLLGSCAGPPHLSGEPLEALGPLELRCALTTPTPAKRVKCPDNCHCNADAQHASCEGGGHTKVPRGFPSGTQLLDLRGNHFHHLPGHSFPGGDQVVSLHLELCKIHEVDGEAFSGMKSLFYLYLSENDITSLGPGAFRGAPQLTYLHLEGNRLTQFPGP</sequence>
<dbReference type="InterPro" id="IPR050328">
    <property type="entry name" value="Dev_Immune_Receptor"/>
</dbReference>
<evidence type="ECO:0008006" key="9">
    <source>
        <dbReference type="Google" id="ProtNLM"/>
    </source>
</evidence>
<proteinExistence type="predicted"/>
<gene>
    <name evidence="7" type="ORF">NHX12_031175</name>
</gene>
<evidence type="ECO:0000256" key="3">
    <source>
        <dbReference type="ARBA" id="ARBA00022737"/>
    </source>
</evidence>
<dbReference type="SUPFAM" id="SSF52058">
    <property type="entry name" value="L domain-like"/>
    <property type="match status" value="2"/>
</dbReference>
<feature type="chain" id="PRO_5040351219" description="Chondroadherin-like protein" evidence="4">
    <location>
        <begin position="21"/>
        <end position="465"/>
    </location>
</feature>
<feature type="domain" description="LRRCT" evidence="6">
    <location>
        <begin position="286"/>
        <end position="334"/>
    </location>
</feature>
<dbReference type="SMART" id="SM00013">
    <property type="entry name" value="LRRNT"/>
    <property type="match status" value="2"/>
</dbReference>
<evidence type="ECO:0000256" key="4">
    <source>
        <dbReference type="SAM" id="SignalP"/>
    </source>
</evidence>
<dbReference type="FunFam" id="3.80.10.10:FF:000368">
    <property type="entry name" value="Chondroadherin like"/>
    <property type="match status" value="1"/>
</dbReference>
<dbReference type="InterPro" id="IPR003591">
    <property type="entry name" value="Leu-rich_rpt_typical-subtyp"/>
</dbReference>
<dbReference type="Proteomes" id="UP001148018">
    <property type="component" value="Unassembled WGS sequence"/>
</dbReference>
<feature type="non-terminal residue" evidence="7">
    <location>
        <position position="1"/>
    </location>
</feature>
<dbReference type="PANTHER" id="PTHR24373">
    <property type="entry name" value="SLIT RELATED LEUCINE-RICH REPEAT NEURONAL PROTEIN"/>
    <property type="match status" value="1"/>
</dbReference>
<protein>
    <recommendedName>
        <fullName evidence="9">Chondroadherin-like protein</fullName>
    </recommendedName>
</protein>
<dbReference type="Pfam" id="PF13855">
    <property type="entry name" value="LRR_8"/>
    <property type="match status" value="4"/>
</dbReference>
<dbReference type="InterPro" id="IPR000483">
    <property type="entry name" value="Cys-rich_flank_reg_C"/>
</dbReference>
<dbReference type="SMART" id="SM00369">
    <property type="entry name" value="LRR_TYP"/>
    <property type="match status" value="10"/>
</dbReference>
<dbReference type="InterPro" id="IPR000372">
    <property type="entry name" value="LRRNT"/>
</dbReference>
<keyword evidence="8" id="KW-1185">Reference proteome</keyword>
<dbReference type="AlphaFoldDB" id="A0A9Q0IIL8"/>
<feature type="signal peptide" evidence="4">
    <location>
        <begin position="1"/>
        <end position="20"/>
    </location>
</feature>
<dbReference type="EMBL" id="JANIIK010000047">
    <property type="protein sequence ID" value="KAJ3600189.1"/>
    <property type="molecule type" value="Genomic_DNA"/>
</dbReference>
<evidence type="ECO:0000313" key="7">
    <source>
        <dbReference type="EMBL" id="KAJ3600189.1"/>
    </source>
</evidence>